<dbReference type="HAMAP" id="MF_03163">
    <property type="entry name" value="RNA_methyltr_E_SPB1"/>
    <property type="match status" value="1"/>
</dbReference>
<reference evidence="14" key="1">
    <citation type="submission" date="2021-01" db="EMBL/GenBank/DDBJ databases">
        <authorList>
            <person name="Corre E."/>
            <person name="Pelletier E."/>
            <person name="Niang G."/>
            <person name="Scheremetjew M."/>
            <person name="Finn R."/>
            <person name="Kale V."/>
            <person name="Holt S."/>
            <person name="Cochrane G."/>
            <person name="Meng A."/>
            <person name="Brown T."/>
            <person name="Cohen L."/>
        </authorList>
    </citation>
    <scope>NUCLEOTIDE SEQUENCE</scope>
    <source>
        <strain evidence="14">NY070348D</strain>
    </source>
</reference>
<evidence type="ECO:0000256" key="3">
    <source>
        <dbReference type="ARBA" id="ARBA00022552"/>
    </source>
</evidence>
<feature type="compositionally biased region" description="Basic and acidic residues" evidence="9">
    <location>
        <begin position="937"/>
        <end position="950"/>
    </location>
</feature>
<dbReference type="FunFam" id="3.40.50.150:FF:000004">
    <property type="entry name" value="AdoMet-dependent rRNA methyltransferase SPB1"/>
    <property type="match status" value="1"/>
</dbReference>
<comment type="subcellular location">
    <subcellularLocation>
        <location evidence="1 8">Nucleus</location>
        <location evidence="1 8">Nucleolus</location>
    </subcellularLocation>
</comment>
<protein>
    <recommendedName>
        <fullName evidence="8">Putative rRNA methyltransferase</fullName>
        <ecNumber evidence="8">2.1.1.-</ecNumber>
    </recommendedName>
    <alternativeName>
        <fullName evidence="8">2'-O-ribose RNA methyltransferase SPB1 homolog</fullName>
    </alternativeName>
</protein>
<dbReference type="InterPro" id="IPR002877">
    <property type="entry name" value="RNA_MeTrfase_FtsJ_dom"/>
</dbReference>
<evidence type="ECO:0000259" key="11">
    <source>
        <dbReference type="Pfam" id="PF07780"/>
    </source>
</evidence>
<feature type="domain" description="Ribosomal RNA methyltransferase FtsJ" evidence="10">
    <location>
        <begin position="21"/>
        <end position="199"/>
    </location>
</feature>
<dbReference type="Pfam" id="PF07780">
    <property type="entry name" value="Spb1_C"/>
    <property type="match status" value="1"/>
</dbReference>
<dbReference type="GO" id="GO:0030687">
    <property type="term" value="C:preribosome, large subunit precursor"/>
    <property type="evidence" value="ECO:0007669"/>
    <property type="project" value="TreeGrafter"/>
</dbReference>
<dbReference type="GO" id="GO:0000463">
    <property type="term" value="P:maturation of LSU-rRNA from tricistronic rRNA transcript (SSU-rRNA, 5.8S rRNA, LSU-rRNA)"/>
    <property type="evidence" value="ECO:0007669"/>
    <property type="project" value="TreeGrafter"/>
</dbReference>
<keyword evidence="4 8" id="KW-0489">Methyltransferase</keyword>
<feature type="compositionally biased region" description="Basic and acidic residues" evidence="9">
    <location>
        <begin position="370"/>
        <end position="381"/>
    </location>
</feature>
<dbReference type="Gene3D" id="3.40.50.150">
    <property type="entry name" value="Vaccinia Virus protein VP39"/>
    <property type="match status" value="1"/>
</dbReference>
<dbReference type="InterPro" id="IPR050082">
    <property type="entry name" value="RNA_methyltr_RlmE"/>
</dbReference>
<feature type="region of interest" description="Disordered" evidence="9">
    <location>
        <begin position="918"/>
        <end position="971"/>
    </location>
</feature>
<dbReference type="GO" id="GO:0016435">
    <property type="term" value="F:rRNA (guanine) methyltransferase activity"/>
    <property type="evidence" value="ECO:0007669"/>
    <property type="project" value="TreeGrafter"/>
</dbReference>
<dbReference type="SUPFAM" id="SSF53335">
    <property type="entry name" value="S-adenosyl-L-methionine-dependent methyltransferases"/>
    <property type="match status" value="1"/>
</dbReference>
<proteinExistence type="inferred from homology"/>
<dbReference type="Pfam" id="PF01728">
    <property type="entry name" value="FtsJ"/>
    <property type="match status" value="1"/>
</dbReference>
<dbReference type="InterPro" id="IPR015507">
    <property type="entry name" value="rRNA-MeTfrase_E"/>
</dbReference>
<evidence type="ECO:0000259" key="10">
    <source>
        <dbReference type="Pfam" id="PF01728"/>
    </source>
</evidence>
<feature type="domain" description="DUF3381" evidence="12">
    <location>
        <begin position="236"/>
        <end position="397"/>
    </location>
</feature>
<evidence type="ECO:0000256" key="9">
    <source>
        <dbReference type="SAM" id="MobiDB-lite"/>
    </source>
</evidence>
<feature type="compositionally biased region" description="Acidic residues" evidence="9">
    <location>
        <begin position="548"/>
        <end position="573"/>
    </location>
</feature>
<feature type="region of interest" description="Disordered" evidence="9">
    <location>
        <begin position="433"/>
        <end position="518"/>
    </location>
</feature>
<feature type="compositionally biased region" description="Acidic residues" evidence="9">
    <location>
        <begin position="441"/>
        <end position="456"/>
    </location>
</feature>
<feature type="compositionally biased region" description="Acidic residues" evidence="9">
    <location>
        <begin position="614"/>
        <end position="637"/>
    </location>
</feature>
<evidence type="ECO:0000256" key="5">
    <source>
        <dbReference type="ARBA" id="ARBA00022679"/>
    </source>
</evidence>
<evidence type="ECO:0000313" key="14">
    <source>
        <dbReference type="EMBL" id="CAD9674959.1"/>
    </source>
</evidence>
<evidence type="ECO:0000256" key="2">
    <source>
        <dbReference type="ARBA" id="ARBA00022517"/>
    </source>
</evidence>
<feature type="compositionally biased region" description="Acidic residues" evidence="9">
    <location>
        <begin position="340"/>
        <end position="356"/>
    </location>
</feature>
<feature type="domain" description="Ribosomal RNA methyltransferase SPB1-like C-terminal" evidence="11">
    <location>
        <begin position="745"/>
        <end position="947"/>
    </location>
</feature>
<name>A0A7S2RN88_9STRA</name>
<dbReference type="GO" id="GO:0008650">
    <property type="term" value="F:rRNA (uridine-2'-O-)-methyltransferase activity"/>
    <property type="evidence" value="ECO:0007669"/>
    <property type="project" value="TreeGrafter"/>
</dbReference>
<feature type="region of interest" description="Disordered" evidence="9">
    <location>
        <begin position="330"/>
        <end position="400"/>
    </location>
</feature>
<sequence>MVRKKKAVKDKFYNLAKQQGYRARSSFKLVQLNRKYDLLAKCSRAIDLCAAPGGWLQVLEKNMPKGPERQIVGVDILPITPVRGCVTFQADITTQECRTLIKKEMQGKKADLVLCDGAPNVGADYTKDAFVQNELTVHALKFACDYLRKGGNFVTKVFRSSDYNALMWAFQQLFEKVEATKPSSSRNVSAEIFVACLKFKAPHKIDPRLLDPKHVLSQVEDETAQIGAKDLFHKKSNQKKNRAGYDSNVGIGMFKSCSANEFINGEEPIKILASASEIHFKDEESKVFLKHPKTTNDIKECVEDLKVLGKGDLRTVLKWRKDMRAYLQEEKDKELKSAAVEEESESGEEESEDDEQREERNLGVIDEEIDRVRSSKEQKERREKKRKRREMVKHQRRIDMGMENPFAIDLSEEMGPFSLKGLGLKNMKELDDIKGVHMGSDEESESEDLSDSDDASSVDSQTQRQRDLLELEEEMNHFHSERKKKEHVLNPLTVRQRRQQLVAENKAKKKKKTLEKHAAEDIMETIREEQHADAVKKKAYQKLIAAEDSSDDEQDDDDEEESSSESEVEDEDLGNGKIRSKSNPLVVDFKAKKDAGADKKNAERWFKQGLFEGAESESDDEVEEEDSDESEESEEEDHFVPLPSAKTDKAKRKEKRRKLQLRNEKKEAKRKAVAAREAKGMSDVLNGVDENGGFETVKSEVKDTLPDLEEESEDDETMTPEQRRRAKVARALIRKGMGDMSGVKESAGFEVVAPEQSTPAPDSDDSADEEEKYDSEDYDTDERAHHLALGSLMVKKSKRRKLLDAGYHRYAHNDDELPEWFIADENKHYRPQVPVTKEMVAAIKARYKDLAAKPINKVAEARARKKRKLMLKVEKAKRQATAVVDQPDLTPGAKMRAIQKIYKGAKVERPGSVYVVSRNSSQGKKNLGNKLKGKKVKLVDKRSRADEGRGKVAKQKRKEAKKGGGGRKRKR</sequence>
<dbReference type="GO" id="GO:0000466">
    <property type="term" value="P:maturation of 5.8S rRNA from tricistronic rRNA transcript (SSU-rRNA, 5.8S rRNA, LSU-rRNA)"/>
    <property type="evidence" value="ECO:0007669"/>
    <property type="project" value="TreeGrafter"/>
</dbReference>
<dbReference type="PANTHER" id="PTHR10920:SF13">
    <property type="entry name" value="PRE-RRNA 2'-O-RIBOSE RNA METHYLTRANSFERASE FTSJ3"/>
    <property type="match status" value="1"/>
</dbReference>
<feature type="compositionally biased region" description="Basic residues" evidence="9">
    <location>
        <begin position="951"/>
        <end position="971"/>
    </location>
</feature>
<feature type="binding site" evidence="8">
    <location>
        <position position="91"/>
    </location>
    <ligand>
        <name>S-adenosyl-L-methionine</name>
        <dbReference type="ChEBI" id="CHEBI:59789"/>
    </ligand>
</feature>
<comment type="catalytic activity">
    <reaction evidence="8">
        <text>a ribonucleotide in rRNA + S-adenosyl-L-methionine = a 2'-O-methylribonucleotide in rRNA + S-adenosyl-L-homocysteine + H(+)</text>
        <dbReference type="Rhea" id="RHEA:48628"/>
        <dbReference type="Rhea" id="RHEA-COMP:12164"/>
        <dbReference type="Rhea" id="RHEA-COMP:12165"/>
        <dbReference type="ChEBI" id="CHEBI:15378"/>
        <dbReference type="ChEBI" id="CHEBI:57856"/>
        <dbReference type="ChEBI" id="CHEBI:59789"/>
        <dbReference type="ChEBI" id="CHEBI:90675"/>
        <dbReference type="ChEBI" id="CHEBI:90676"/>
    </reaction>
</comment>
<evidence type="ECO:0000313" key="13">
    <source>
        <dbReference type="EMBL" id="CAD9674956.1"/>
    </source>
</evidence>
<feature type="binding site" evidence="8">
    <location>
        <position position="116"/>
    </location>
    <ligand>
        <name>S-adenosyl-L-methionine</name>
        <dbReference type="ChEBI" id="CHEBI:59789"/>
    </ligand>
</feature>
<feature type="active site" description="Proton acceptor" evidence="8">
    <location>
        <position position="156"/>
    </location>
</feature>
<accession>A0A7S2RN88</accession>
<keyword evidence="2 8" id="KW-0690">Ribosome biogenesis</keyword>
<dbReference type="Pfam" id="PF11861">
    <property type="entry name" value="DUF3381"/>
    <property type="match status" value="1"/>
</dbReference>
<feature type="compositionally biased region" description="Basic residues" evidence="9">
    <location>
        <begin position="382"/>
        <end position="396"/>
    </location>
</feature>
<dbReference type="InterPro" id="IPR024576">
    <property type="entry name" value="rRNA_MeTfrase_Spb1_DUF3381"/>
</dbReference>
<evidence type="ECO:0000259" key="12">
    <source>
        <dbReference type="Pfam" id="PF11861"/>
    </source>
</evidence>
<dbReference type="InterPro" id="IPR028589">
    <property type="entry name" value="SPB1-like"/>
</dbReference>
<dbReference type="InterPro" id="IPR012920">
    <property type="entry name" value="rRNA_MeTfrase_SPB1-like_C"/>
</dbReference>
<feature type="compositionally biased region" description="Acidic residues" evidence="9">
    <location>
        <begin position="706"/>
        <end position="718"/>
    </location>
</feature>
<dbReference type="EMBL" id="HBHK01007922">
    <property type="protein sequence ID" value="CAD9674956.1"/>
    <property type="molecule type" value="Transcribed_RNA"/>
</dbReference>
<evidence type="ECO:0000256" key="4">
    <source>
        <dbReference type="ARBA" id="ARBA00022603"/>
    </source>
</evidence>
<feature type="binding site" evidence="8">
    <location>
        <position position="55"/>
    </location>
    <ligand>
        <name>S-adenosyl-L-methionine</name>
        <dbReference type="ChEBI" id="CHEBI:59789"/>
    </ligand>
</feature>
<dbReference type="AlphaFoldDB" id="A0A7S2RN88"/>
<dbReference type="PANTHER" id="PTHR10920">
    <property type="entry name" value="RIBOSOMAL RNA METHYLTRANSFERASE"/>
    <property type="match status" value="1"/>
</dbReference>
<feature type="compositionally biased region" description="Acidic residues" evidence="9">
    <location>
        <begin position="762"/>
        <end position="780"/>
    </location>
</feature>
<organism evidence="14">
    <name type="scientific">Mucochytrium quahogii</name>
    <dbReference type="NCBI Taxonomy" id="96639"/>
    <lineage>
        <taxon>Eukaryota</taxon>
        <taxon>Sar</taxon>
        <taxon>Stramenopiles</taxon>
        <taxon>Bigyra</taxon>
        <taxon>Labyrinthulomycetes</taxon>
        <taxon>Thraustochytrida</taxon>
        <taxon>Thraustochytriidae</taxon>
        <taxon>Mucochytrium</taxon>
    </lineage>
</organism>
<dbReference type="GO" id="GO:0005730">
    <property type="term" value="C:nucleolus"/>
    <property type="evidence" value="ECO:0007669"/>
    <property type="project" value="UniProtKB-SubCell"/>
</dbReference>
<comment type="similarity">
    <text evidence="8">Belongs to the class I-like SAM-binding methyltransferase superfamily. RNA methyltransferase RlmE family. SPB1 subfamily.</text>
</comment>
<comment type="function">
    <text evidence="8">Probable methyltransferase involved in the maturation of rRNA and in the biogenesis of ribosomal subunits.</text>
</comment>
<feature type="binding site" evidence="8">
    <location>
        <position position="53"/>
    </location>
    <ligand>
        <name>S-adenosyl-L-methionine</name>
        <dbReference type="ChEBI" id="CHEBI:59789"/>
    </ligand>
</feature>
<feature type="binding site" evidence="8">
    <location>
        <position position="75"/>
    </location>
    <ligand>
        <name>S-adenosyl-L-methionine</name>
        <dbReference type="ChEBI" id="CHEBI:59789"/>
    </ligand>
</feature>
<feature type="compositionally biased region" description="Basic and acidic residues" evidence="9">
    <location>
        <begin position="589"/>
        <end position="606"/>
    </location>
</feature>
<dbReference type="InterPro" id="IPR029063">
    <property type="entry name" value="SAM-dependent_MTases_sf"/>
</dbReference>
<feature type="compositionally biased region" description="Basic residues" evidence="9">
    <location>
        <begin position="649"/>
        <end position="660"/>
    </location>
</feature>
<gene>
    <name evidence="13" type="ORF">QSP1433_LOCUS4885</name>
    <name evidence="14" type="ORF">QSP1433_LOCUS4886</name>
</gene>
<keyword evidence="6 8" id="KW-0949">S-adenosyl-L-methionine</keyword>
<dbReference type="HAMAP" id="MF_01547">
    <property type="entry name" value="RNA_methyltr_E"/>
    <property type="match status" value="1"/>
</dbReference>
<keyword evidence="7 8" id="KW-0539">Nucleus</keyword>
<evidence type="ECO:0000256" key="1">
    <source>
        <dbReference type="ARBA" id="ARBA00004604"/>
    </source>
</evidence>
<evidence type="ECO:0000256" key="8">
    <source>
        <dbReference type="HAMAP-Rule" id="MF_03163"/>
    </source>
</evidence>
<dbReference type="EMBL" id="HBHK01007923">
    <property type="protein sequence ID" value="CAD9674959.1"/>
    <property type="molecule type" value="Transcribed_RNA"/>
</dbReference>
<feature type="region of interest" description="Disordered" evidence="9">
    <location>
        <begin position="739"/>
        <end position="782"/>
    </location>
</feature>
<keyword evidence="5 8" id="KW-0808">Transferase</keyword>
<dbReference type="EC" id="2.1.1.-" evidence="8"/>
<evidence type="ECO:0000256" key="7">
    <source>
        <dbReference type="ARBA" id="ARBA00023242"/>
    </source>
</evidence>
<evidence type="ECO:0000256" key="6">
    <source>
        <dbReference type="ARBA" id="ARBA00022691"/>
    </source>
</evidence>
<feature type="region of interest" description="Disordered" evidence="9">
    <location>
        <begin position="543"/>
        <end position="726"/>
    </location>
</feature>
<keyword evidence="3 8" id="KW-0698">rRNA processing</keyword>
<feature type="compositionally biased region" description="Basic and acidic residues" evidence="9">
    <location>
        <begin position="464"/>
        <end position="479"/>
    </location>
</feature>